<dbReference type="SUPFAM" id="SSF50630">
    <property type="entry name" value="Acid proteases"/>
    <property type="match status" value="1"/>
</dbReference>
<dbReference type="GO" id="GO:0004190">
    <property type="term" value="F:aspartic-type endopeptidase activity"/>
    <property type="evidence" value="ECO:0007669"/>
    <property type="project" value="UniProtKB-KW"/>
</dbReference>
<dbReference type="PRINTS" id="PR00792">
    <property type="entry name" value="PEPSIN"/>
</dbReference>
<keyword evidence="2 4" id="KW-0064">Aspartyl protease</keyword>
<name>A0A093UVV7_TALMA</name>
<evidence type="ECO:0000256" key="4">
    <source>
        <dbReference type="RuleBase" id="RU000454"/>
    </source>
</evidence>
<dbReference type="GO" id="GO:0006508">
    <property type="term" value="P:proteolysis"/>
    <property type="evidence" value="ECO:0007669"/>
    <property type="project" value="UniProtKB-KW"/>
</dbReference>
<dbReference type="InterPro" id="IPR021109">
    <property type="entry name" value="Peptidase_aspartic_dom_sf"/>
</dbReference>
<proteinExistence type="inferred from homology"/>
<dbReference type="Gene3D" id="2.40.70.10">
    <property type="entry name" value="Acid Proteases"/>
    <property type="match status" value="3"/>
</dbReference>
<evidence type="ECO:0000256" key="3">
    <source>
        <dbReference type="ARBA" id="ARBA00022801"/>
    </source>
</evidence>
<protein>
    <submittedName>
        <fullName evidence="7">Aspartic protease pep1</fullName>
    </submittedName>
</protein>
<dbReference type="EMBL" id="JPOX01000028">
    <property type="protein sequence ID" value="KFX44412.1"/>
    <property type="molecule type" value="Genomic_DNA"/>
</dbReference>
<feature type="chain" id="PRO_5001892427" evidence="5">
    <location>
        <begin position="20"/>
        <end position="367"/>
    </location>
</feature>
<dbReference type="InterPro" id="IPR001461">
    <property type="entry name" value="Aspartic_peptidase_A1"/>
</dbReference>
<dbReference type="InterPro" id="IPR033121">
    <property type="entry name" value="PEPTIDASE_A1"/>
</dbReference>
<dbReference type="Pfam" id="PF00026">
    <property type="entry name" value="Asp"/>
    <property type="match status" value="1"/>
</dbReference>
<evidence type="ECO:0000256" key="2">
    <source>
        <dbReference type="ARBA" id="ARBA00022750"/>
    </source>
</evidence>
<dbReference type="eggNOG" id="KOG1339">
    <property type="taxonomic scope" value="Eukaryota"/>
</dbReference>
<dbReference type="PROSITE" id="PS51767">
    <property type="entry name" value="PEPTIDASE_A1"/>
    <property type="match status" value="1"/>
</dbReference>
<dbReference type="PROSITE" id="PS00141">
    <property type="entry name" value="ASP_PROTEASE"/>
    <property type="match status" value="1"/>
</dbReference>
<dbReference type="PANTHER" id="PTHR47966:SF2">
    <property type="entry name" value="ASPERGILLOPEPSIN-1-RELATED"/>
    <property type="match status" value="1"/>
</dbReference>
<feature type="domain" description="Peptidase A1" evidence="6">
    <location>
        <begin position="46"/>
        <end position="364"/>
    </location>
</feature>
<sequence>MINSKTIVSVLTLSALAASAPTLSSNFSINLVPINVPRVHPAAKYARAHTKYGVDIPDYLALAARSGNPGNNGQADSVATNSIQHDTVYLSPIRVGNNEVLLVIDSASGDLWVKTRNTPGAGPRTYDPRTGTPLPYYYWNVQYSDGSLVGGKVVFRNVLDGVMGVAFSSMNKVKPVRQNTFYENVKTSLRIPVFAAYLKHQAPGAFDFGWIDSNKYTGEITYTGVDPTNGYWTITCDGFSIGDTISVLHSFHAIVDTGTTLVILEELVVRTYYFQIRSAYFDFSFGGWVFDCNETPPSFTIKIGPHNGVIPGEYINYENLGSVCYGGIQPSSRPNHNILGVMFLKSQYVIFDDGISGHPRIGFATQA</sequence>
<gene>
    <name evidence="7" type="ORF">GQ26_0280160</name>
</gene>
<reference evidence="7" key="2">
    <citation type="journal article" date="2014" name="PLoS Genet.">
        <title>Signature gene expression reveals novel clues to the molecular mechanisms of dimorphic transition in Penicillium marneffei.</title>
        <authorList>
            <person name="Yang E."/>
            <person name="Wang G."/>
            <person name="Cai J."/>
            <person name="Woo P.C."/>
            <person name="Lau S.K."/>
            <person name="Yuen K.-Y."/>
            <person name="Chow W.-N."/>
            <person name="Lin X."/>
        </authorList>
    </citation>
    <scope>NUCLEOTIDE SEQUENCE</scope>
    <source>
        <strain evidence="7">PM1</strain>
    </source>
</reference>
<organism evidence="7">
    <name type="scientific">Talaromyces marneffei PM1</name>
    <dbReference type="NCBI Taxonomy" id="1077442"/>
    <lineage>
        <taxon>Eukaryota</taxon>
        <taxon>Fungi</taxon>
        <taxon>Dikarya</taxon>
        <taxon>Ascomycota</taxon>
        <taxon>Pezizomycotina</taxon>
        <taxon>Eurotiomycetes</taxon>
        <taxon>Eurotiomycetidae</taxon>
        <taxon>Eurotiales</taxon>
        <taxon>Trichocomaceae</taxon>
        <taxon>Talaromyces</taxon>
        <taxon>Talaromyces sect. Talaromyces</taxon>
    </lineage>
</organism>
<evidence type="ECO:0000313" key="7">
    <source>
        <dbReference type="EMBL" id="KFX44412.1"/>
    </source>
</evidence>
<evidence type="ECO:0000256" key="1">
    <source>
        <dbReference type="ARBA" id="ARBA00007447"/>
    </source>
</evidence>
<keyword evidence="4 7" id="KW-0645">Protease</keyword>
<keyword evidence="3 4" id="KW-0378">Hydrolase</keyword>
<feature type="signal peptide" evidence="5">
    <location>
        <begin position="1"/>
        <end position="19"/>
    </location>
</feature>
<evidence type="ECO:0000259" key="6">
    <source>
        <dbReference type="PROSITE" id="PS51767"/>
    </source>
</evidence>
<comment type="caution">
    <text evidence="7">The sequence shown here is derived from an EMBL/GenBank/DDBJ whole genome shotgun (WGS) entry which is preliminary data.</text>
</comment>
<dbReference type="AlphaFoldDB" id="A0A093UVV7"/>
<accession>A0A093UVV7</accession>
<dbReference type="InterPro" id="IPR001969">
    <property type="entry name" value="Aspartic_peptidase_AS"/>
</dbReference>
<evidence type="ECO:0000256" key="5">
    <source>
        <dbReference type="SAM" id="SignalP"/>
    </source>
</evidence>
<keyword evidence="5" id="KW-0732">Signal</keyword>
<reference key="1">
    <citation type="journal article" date="2014" name="PLoS Genet.">
        <title>Signature Gene Expression Reveals Novel Clues to the Molecular Mechanisms of Dimorphic Transition in Penicillium marneffei.</title>
        <authorList>
            <person name="Yang E."/>
            <person name="Wang G."/>
            <person name="Cai J."/>
            <person name="Woo P.C."/>
            <person name="Lau S.K."/>
            <person name="Yuen K.-Y."/>
            <person name="Chow W.-N."/>
            <person name="Lin X."/>
        </authorList>
    </citation>
    <scope>NUCLEOTIDE SEQUENCE [LARGE SCALE GENOMIC DNA]</scope>
    <source>
        <strain>PM1</strain>
    </source>
</reference>
<comment type="similarity">
    <text evidence="1 4">Belongs to the peptidase A1 family.</text>
</comment>
<dbReference type="HOGENOM" id="CLU_013253_0_1_1"/>
<dbReference type="PANTHER" id="PTHR47966">
    <property type="entry name" value="BETA-SITE APP-CLEAVING ENZYME, ISOFORM A-RELATED"/>
    <property type="match status" value="1"/>
</dbReference>